<feature type="transmembrane region" description="Helical" evidence="1">
    <location>
        <begin position="37"/>
        <end position="55"/>
    </location>
</feature>
<keyword evidence="1" id="KW-0472">Membrane</keyword>
<dbReference type="EMBL" id="JACIJF010000003">
    <property type="protein sequence ID" value="MBB5710081.1"/>
    <property type="molecule type" value="Genomic_DNA"/>
</dbReference>
<dbReference type="RefSeq" id="WP_184085703.1">
    <property type="nucleotide sequence ID" value="NZ_JACIJF010000003.1"/>
</dbReference>
<sequence length="120" mass="12828">MAITLLLPLSAALSGVISGPGFLGRPPLVPTDLDSHFRYMSGVFLGMLLLFASCIPRVEHKGARLRMLGAVVVLGGVARLWSLVSVGVPSIGHQVGLGIELVELQLLLLWQSRISRRFGS</sequence>
<dbReference type="Pfam" id="PF14248">
    <property type="entry name" value="DUF4345"/>
    <property type="match status" value="1"/>
</dbReference>
<evidence type="ECO:0000256" key="1">
    <source>
        <dbReference type="SAM" id="Phobius"/>
    </source>
</evidence>
<reference evidence="2 3" key="1">
    <citation type="submission" date="2020-08" db="EMBL/GenBank/DDBJ databases">
        <title>Genomic Encyclopedia of Type Strains, Phase IV (KMG-IV): sequencing the most valuable type-strain genomes for metagenomic binning, comparative biology and taxonomic classification.</title>
        <authorList>
            <person name="Goeker M."/>
        </authorList>
    </citation>
    <scope>NUCLEOTIDE SEQUENCE [LARGE SCALE GENOMIC DNA]</scope>
    <source>
        <strain evidence="2 3">DSM 26736</strain>
    </source>
</reference>
<organism evidence="2 3">
    <name type="scientific">Sphingomonas xinjiangensis</name>
    <dbReference type="NCBI Taxonomy" id="643568"/>
    <lineage>
        <taxon>Bacteria</taxon>
        <taxon>Pseudomonadati</taxon>
        <taxon>Pseudomonadota</taxon>
        <taxon>Alphaproteobacteria</taxon>
        <taxon>Sphingomonadales</taxon>
        <taxon>Sphingomonadaceae</taxon>
        <taxon>Sphingomonas</taxon>
    </lineage>
</organism>
<accession>A0A840YPF9</accession>
<dbReference type="InterPro" id="IPR025597">
    <property type="entry name" value="DUF4345"/>
</dbReference>
<keyword evidence="1" id="KW-1133">Transmembrane helix</keyword>
<proteinExistence type="predicted"/>
<evidence type="ECO:0000313" key="3">
    <source>
        <dbReference type="Proteomes" id="UP000527143"/>
    </source>
</evidence>
<gene>
    <name evidence="2" type="ORF">FHT02_001309</name>
</gene>
<feature type="transmembrane region" description="Helical" evidence="1">
    <location>
        <begin position="67"/>
        <end position="85"/>
    </location>
</feature>
<evidence type="ECO:0000313" key="2">
    <source>
        <dbReference type="EMBL" id="MBB5710081.1"/>
    </source>
</evidence>
<protein>
    <recommendedName>
        <fullName evidence="4">DUF4345 domain-containing protein</fullName>
    </recommendedName>
</protein>
<name>A0A840YPF9_9SPHN</name>
<comment type="caution">
    <text evidence="2">The sequence shown here is derived from an EMBL/GenBank/DDBJ whole genome shotgun (WGS) entry which is preliminary data.</text>
</comment>
<keyword evidence="1" id="KW-0812">Transmembrane</keyword>
<dbReference type="Proteomes" id="UP000527143">
    <property type="component" value="Unassembled WGS sequence"/>
</dbReference>
<dbReference type="AlphaFoldDB" id="A0A840YPF9"/>
<evidence type="ECO:0008006" key="4">
    <source>
        <dbReference type="Google" id="ProtNLM"/>
    </source>
</evidence>
<keyword evidence="3" id="KW-1185">Reference proteome</keyword>